<reference evidence="2 3" key="1">
    <citation type="journal article" date="2016" name="Genome Announc.">
        <title>Draft Whole-Genome Sequence of Trichoderma gamsii T6085, a Promising Biocontrol Agent of Fusarium Head Blight on Wheat.</title>
        <authorList>
            <person name="Baroncelli R."/>
            <person name="Zapparata A."/>
            <person name="Piaggeschi G."/>
            <person name="Sarrocco S."/>
            <person name="Vannacci G."/>
        </authorList>
    </citation>
    <scope>NUCLEOTIDE SEQUENCE [LARGE SCALE GENOMIC DNA]</scope>
    <source>
        <strain evidence="2 3">T6085</strain>
    </source>
</reference>
<feature type="compositionally biased region" description="Basic residues" evidence="1">
    <location>
        <begin position="8"/>
        <end position="22"/>
    </location>
</feature>
<protein>
    <submittedName>
        <fullName evidence="2">Uncharacterized protein</fullName>
    </submittedName>
</protein>
<evidence type="ECO:0000313" key="3">
    <source>
        <dbReference type="Proteomes" id="UP000054821"/>
    </source>
</evidence>
<gene>
    <name evidence="2" type="ORF">TGAM01_v205113</name>
</gene>
<feature type="compositionally biased region" description="Polar residues" evidence="1">
    <location>
        <begin position="176"/>
        <end position="186"/>
    </location>
</feature>
<keyword evidence="3" id="KW-1185">Reference proteome</keyword>
<organism evidence="2 3">
    <name type="scientific">Trichoderma gamsii</name>
    <dbReference type="NCBI Taxonomy" id="398673"/>
    <lineage>
        <taxon>Eukaryota</taxon>
        <taxon>Fungi</taxon>
        <taxon>Dikarya</taxon>
        <taxon>Ascomycota</taxon>
        <taxon>Pezizomycotina</taxon>
        <taxon>Sordariomycetes</taxon>
        <taxon>Hypocreomycetidae</taxon>
        <taxon>Hypocreales</taxon>
        <taxon>Hypocreaceae</taxon>
        <taxon>Trichoderma</taxon>
    </lineage>
</organism>
<dbReference type="Proteomes" id="UP000054821">
    <property type="component" value="Unassembled WGS sequence"/>
</dbReference>
<feature type="region of interest" description="Disordered" evidence="1">
    <location>
        <begin position="1"/>
        <end position="23"/>
    </location>
</feature>
<evidence type="ECO:0000256" key="1">
    <source>
        <dbReference type="SAM" id="MobiDB-lite"/>
    </source>
</evidence>
<dbReference type="EMBL" id="JPDN02000015">
    <property type="protein sequence ID" value="PON26169.1"/>
    <property type="molecule type" value="Genomic_DNA"/>
</dbReference>
<dbReference type="RefSeq" id="XP_024405708.1">
    <property type="nucleotide sequence ID" value="XM_024549576.1"/>
</dbReference>
<dbReference type="AlphaFoldDB" id="A0A2P4ZPE5"/>
<feature type="region of interest" description="Disordered" evidence="1">
    <location>
        <begin position="160"/>
        <end position="200"/>
    </location>
</feature>
<dbReference type="GeneID" id="36347564"/>
<name>A0A2P4ZPE5_9HYPO</name>
<comment type="caution">
    <text evidence="2">The sequence shown here is derived from an EMBL/GenBank/DDBJ whole genome shotgun (WGS) entry which is preliminary data.</text>
</comment>
<accession>A0A2P4ZPE5</accession>
<evidence type="ECO:0000313" key="2">
    <source>
        <dbReference type="EMBL" id="PON26169.1"/>
    </source>
</evidence>
<sequence length="200" mass="21539">MAALGSMHLRRTRVSHRHRQSVHVKTIGPAADEPAWMPCASRCSSAGGVALTAAQVANDDATPSFLRSCGLLPKTESKSLLFAEGQSELSNMYGELLHTRLPPPTAKHVFNASASSSVEDQIRDVDREDGGLAIIADGGSNRKLHLRHVSPWTALALGARQKGPAPLQKKKKLPSSVLNRASSRAKPSQARIIETKPEWN</sequence>
<proteinExistence type="predicted"/>